<organism evidence="1 2">
    <name type="scientific">Nephila pilipes</name>
    <name type="common">Giant wood spider</name>
    <name type="synonym">Nephila maculata</name>
    <dbReference type="NCBI Taxonomy" id="299642"/>
    <lineage>
        <taxon>Eukaryota</taxon>
        <taxon>Metazoa</taxon>
        <taxon>Ecdysozoa</taxon>
        <taxon>Arthropoda</taxon>
        <taxon>Chelicerata</taxon>
        <taxon>Arachnida</taxon>
        <taxon>Araneae</taxon>
        <taxon>Araneomorphae</taxon>
        <taxon>Entelegynae</taxon>
        <taxon>Araneoidea</taxon>
        <taxon>Nephilidae</taxon>
        <taxon>Nephila</taxon>
    </lineage>
</organism>
<protein>
    <submittedName>
        <fullName evidence="1">Uncharacterized protein</fullName>
    </submittedName>
</protein>
<accession>A0A8X6TXI9</accession>
<proteinExistence type="predicted"/>
<name>A0A8X6TXI9_NEPPI</name>
<sequence length="112" mass="12599">MPFRKQDCPISSLISEDPKITTGELKISNLKNNTFRLTPKGQHLRDITPGEKTISTLIDNDTSSSVRLIRAKVSTKIVYEQKLPKKCMILSGTGKSEVLTKGSFKQDEDRYL</sequence>
<evidence type="ECO:0000313" key="1">
    <source>
        <dbReference type="EMBL" id="GFT57381.1"/>
    </source>
</evidence>
<evidence type="ECO:0000313" key="2">
    <source>
        <dbReference type="Proteomes" id="UP000887013"/>
    </source>
</evidence>
<keyword evidence="2" id="KW-1185">Reference proteome</keyword>
<comment type="caution">
    <text evidence="1">The sequence shown here is derived from an EMBL/GenBank/DDBJ whole genome shotgun (WGS) entry which is preliminary data.</text>
</comment>
<dbReference type="EMBL" id="BMAW01113474">
    <property type="protein sequence ID" value="GFT57381.1"/>
    <property type="molecule type" value="Genomic_DNA"/>
</dbReference>
<dbReference type="AlphaFoldDB" id="A0A8X6TXI9"/>
<gene>
    <name evidence="1" type="ORF">NPIL_202111</name>
</gene>
<reference evidence="1" key="1">
    <citation type="submission" date="2020-08" db="EMBL/GenBank/DDBJ databases">
        <title>Multicomponent nature underlies the extraordinary mechanical properties of spider dragline silk.</title>
        <authorList>
            <person name="Kono N."/>
            <person name="Nakamura H."/>
            <person name="Mori M."/>
            <person name="Yoshida Y."/>
            <person name="Ohtoshi R."/>
            <person name="Malay A.D."/>
            <person name="Moran D.A.P."/>
            <person name="Tomita M."/>
            <person name="Numata K."/>
            <person name="Arakawa K."/>
        </authorList>
    </citation>
    <scope>NUCLEOTIDE SEQUENCE</scope>
</reference>
<dbReference type="Proteomes" id="UP000887013">
    <property type="component" value="Unassembled WGS sequence"/>
</dbReference>